<keyword evidence="3" id="KW-0732">Signal</keyword>
<dbReference type="STRING" id="106582.ENSMZEP00005018430"/>
<organism evidence="7 8">
    <name type="scientific">Maylandia zebra</name>
    <name type="common">zebra mbuna</name>
    <dbReference type="NCBI Taxonomy" id="106582"/>
    <lineage>
        <taxon>Eukaryota</taxon>
        <taxon>Metazoa</taxon>
        <taxon>Chordata</taxon>
        <taxon>Craniata</taxon>
        <taxon>Vertebrata</taxon>
        <taxon>Euteleostomi</taxon>
        <taxon>Actinopterygii</taxon>
        <taxon>Neopterygii</taxon>
        <taxon>Teleostei</taxon>
        <taxon>Neoteleostei</taxon>
        <taxon>Acanthomorphata</taxon>
        <taxon>Ovalentaria</taxon>
        <taxon>Cichlomorphae</taxon>
        <taxon>Cichliformes</taxon>
        <taxon>Cichlidae</taxon>
        <taxon>African cichlids</taxon>
        <taxon>Pseudocrenilabrinae</taxon>
        <taxon>Haplochromini</taxon>
        <taxon>Maylandia</taxon>
        <taxon>Maylandia zebra complex</taxon>
    </lineage>
</organism>
<evidence type="ECO:0000313" key="8">
    <source>
        <dbReference type="Proteomes" id="UP000265160"/>
    </source>
</evidence>
<dbReference type="GO" id="GO:0009986">
    <property type="term" value="C:cell surface"/>
    <property type="evidence" value="ECO:0007669"/>
    <property type="project" value="TreeGrafter"/>
</dbReference>
<sequence>AFHRELTHNASIFSQIISVNTSSVQVIQNVPNDLATEIPRSLLVGFSSSNDVITILNRKEWKQQQVEDETLSLVFIVVLSSSVLQGFTCTGVRNIGNEQVKNLIKACRRSGSRKVKLVESQLTCMYTYIKDDAANFNLYPPDVLLYYDYSLVPQASCRAYFTELGNADFSVFSAALSYKRTALFENAKSCLGITNTSLTKDEISVLGNMCCILDASYILNSDSSILENLKSCPSLTSAQAAAVQAQMTNGNTRYGYAKLWTEQTLKDLGMLPLYMSSTFYDHFNTVKRIYCLTKNCFSFCVSATDCTLGFINRVTLVDLTFPLNYDISQFTSCLNSTIVKDNLDALVNQVQEQNYTKIVLSKLREVSDLEADQVQILGAMSRSATMEDINMWSIIQIDTLASLMDASNGPWDPAKAIISKYLSVKGNSLGSVELNAIGGPNLCALDDVVIRNISCVCVWRLFLHHISRKQLSPTHFNLLSPCRLFLLVTHMNIHRACCCITYEKLL</sequence>
<dbReference type="PANTHER" id="PTHR23412:SF6">
    <property type="entry name" value="MESOTHELIN"/>
    <property type="match status" value="1"/>
</dbReference>
<keyword evidence="5" id="KW-0472">Membrane</keyword>
<comment type="similarity">
    <text evidence="2">Belongs to the mesothelin family.</text>
</comment>
<evidence type="ECO:0000256" key="5">
    <source>
        <dbReference type="ARBA" id="ARBA00023136"/>
    </source>
</evidence>
<dbReference type="Proteomes" id="UP000265160">
    <property type="component" value="LG6"/>
</dbReference>
<dbReference type="Ensembl" id="ENSMZET00005019025.1">
    <property type="protein sequence ID" value="ENSMZEP00005018430.1"/>
    <property type="gene ID" value="ENSMZEG00005013838.1"/>
</dbReference>
<evidence type="ECO:0000256" key="3">
    <source>
        <dbReference type="ARBA" id="ARBA00022729"/>
    </source>
</evidence>
<dbReference type="GO" id="GO:0007160">
    <property type="term" value="P:cell-matrix adhesion"/>
    <property type="evidence" value="ECO:0007669"/>
    <property type="project" value="TreeGrafter"/>
</dbReference>
<protein>
    <recommendedName>
        <fullName evidence="9">Mesothelin a</fullName>
    </recommendedName>
</protein>
<evidence type="ECO:0000256" key="1">
    <source>
        <dbReference type="ARBA" id="ARBA00004370"/>
    </source>
</evidence>
<dbReference type="PANTHER" id="PTHR23412">
    <property type="entry name" value="STEREOCILIN RELATED"/>
    <property type="match status" value="1"/>
</dbReference>
<reference evidence="7" key="3">
    <citation type="submission" date="2025-09" db="UniProtKB">
        <authorList>
            <consortium name="Ensembl"/>
        </authorList>
    </citation>
    <scope>IDENTIFICATION</scope>
</reference>
<reference evidence="7 8" key="1">
    <citation type="journal article" date="2014" name="Nature">
        <title>The genomic substrate for adaptive radiation in African cichlid fish.</title>
        <authorList>
            <person name="Brawand D."/>
            <person name="Wagner C.E."/>
            <person name="Li Y.I."/>
            <person name="Malinsky M."/>
            <person name="Keller I."/>
            <person name="Fan S."/>
            <person name="Simakov O."/>
            <person name="Ng A.Y."/>
            <person name="Lim Z.W."/>
            <person name="Bezault E."/>
            <person name="Turner-Maier J."/>
            <person name="Johnson J."/>
            <person name="Alcazar R."/>
            <person name="Noh H.J."/>
            <person name="Russell P."/>
            <person name="Aken B."/>
            <person name="Alfoldi J."/>
            <person name="Amemiya C."/>
            <person name="Azzouzi N."/>
            <person name="Baroiller J.F."/>
            <person name="Barloy-Hubler F."/>
            <person name="Berlin A."/>
            <person name="Bloomquist R."/>
            <person name="Carleton K.L."/>
            <person name="Conte M.A."/>
            <person name="D'Cotta H."/>
            <person name="Eshel O."/>
            <person name="Gaffney L."/>
            <person name="Galibert F."/>
            <person name="Gante H.F."/>
            <person name="Gnerre S."/>
            <person name="Greuter L."/>
            <person name="Guyon R."/>
            <person name="Haddad N.S."/>
            <person name="Haerty W."/>
            <person name="Harris R.M."/>
            <person name="Hofmann H.A."/>
            <person name="Hourlier T."/>
            <person name="Hulata G."/>
            <person name="Jaffe D.B."/>
            <person name="Lara M."/>
            <person name="Lee A.P."/>
            <person name="MacCallum I."/>
            <person name="Mwaiko S."/>
            <person name="Nikaido M."/>
            <person name="Nishihara H."/>
            <person name="Ozouf-Costaz C."/>
            <person name="Penman D.J."/>
            <person name="Przybylski D."/>
            <person name="Rakotomanga M."/>
            <person name="Renn S.C.P."/>
            <person name="Ribeiro F.J."/>
            <person name="Ron M."/>
            <person name="Salzburger W."/>
            <person name="Sanchez-Pulido L."/>
            <person name="Santos M.E."/>
            <person name="Searle S."/>
            <person name="Sharpe T."/>
            <person name="Swofford R."/>
            <person name="Tan F.J."/>
            <person name="Williams L."/>
            <person name="Young S."/>
            <person name="Yin S."/>
            <person name="Okada N."/>
            <person name="Kocher T.D."/>
            <person name="Miska E.A."/>
            <person name="Lander E.S."/>
            <person name="Venkatesh B."/>
            <person name="Fernald R.D."/>
            <person name="Meyer A."/>
            <person name="Ponting C.P."/>
            <person name="Streelman J.T."/>
            <person name="Lindblad-Toh K."/>
            <person name="Seehausen O."/>
            <person name="Di Palma F."/>
        </authorList>
    </citation>
    <scope>NUCLEOTIDE SEQUENCE</scope>
</reference>
<evidence type="ECO:0000256" key="6">
    <source>
        <dbReference type="ARBA" id="ARBA00023180"/>
    </source>
</evidence>
<dbReference type="GO" id="GO:0016020">
    <property type="term" value="C:membrane"/>
    <property type="evidence" value="ECO:0007669"/>
    <property type="project" value="UniProtKB-SubCell"/>
</dbReference>
<dbReference type="InterPro" id="IPR026664">
    <property type="entry name" value="Stereocilin-rel"/>
</dbReference>
<accession>A0A3P9C833</accession>
<dbReference type="Pfam" id="PF06060">
    <property type="entry name" value="Mesothelin"/>
    <property type="match status" value="1"/>
</dbReference>
<keyword evidence="8" id="KW-1185">Reference proteome</keyword>
<name>A0A3P9C833_9CICH</name>
<reference evidence="7" key="2">
    <citation type="submission" date="2025-08" db="UniProtKB">
        <authorList>
            <consortium name="Ensembl"/>
        </authorList>
    </citation>
    <scope>IDENTIFICATION</scope>
</reference>
<keyword evidence="4" id="KW-0130">Cell adhesion</keyword>
<evidence type="ECO:0000256" key="4">
    <source>
        <dbReference type="ARBA" id="ARBA00022889"/>
    </source>
</evidence>
<evidence type="ECO:0000256" key="2">
    <source>
        <dbReference type="ARBA" id="ARBA00011016"/>
    </source>
</evidence>
<keyword evidence="6" id="KW-0325">Glycoprotein</keyword>
<proteinExistence type="inferred from homology"/>
<dbReference type="GeneTree" id="ENSGT00950000182957"/>
<evidence type="ECO:0008006" key="9">
    <source>
        <dbReference type="Google" id="ProtNLM"/>
    </source>
</evidence>
<dbReference type="InterPro" id="IPR010335">
    <property type="entry name" value="Mesothelin"/>
</dbReference>
<dbReference type="AlphaFoldDB" id="A0A3P9C833"/>
<evidence type="ECO:0000313" key="7">
    <source>
        <dbReference type="Ensembl" id="ENSMZEP00005018430.1"/>
    </source>
</evidence>
<comment type="subcellular location">
    <subcellularLocation>
        <location evidence="1">Membrane</location>
    </subcellularLocation>
</comment>